<dbReference type="InterPro" id="IPR049452">
    <property type="entry name" value="Anoctamin_TM"/>
</dbReference>
<comment type="caution">
    <text evidence="8">The sequence shown here is derived from an EMBL/GenBank/DDBJ whole genome shotgun (WGS) entry which is preliminary data.</text>
</comment>
<dbReference type="AlphaFoldDB" id="A0A443I736"/>
<dbReference type="GO" id="GO:0016020">
    <property type="term" value="C:membrane"/>
    <property type="evidence" value="ECO:0007669"/>
    <property type="project" value="UniProtKB-SubCell"/>
</dbReference>
<feature type="domain" description="Anoctamin alpha-beta plait" evidence="7">
    <location>
        <begin position="16"/>
        <end position="148"/>
    </location>
</feature>
<dbReference type="PANTHER" id="PTHR12308">
    <property type="entry name" value="ANOCTAMIN"/>
    <property type="match status" value="1"/>
</dbReference>
<organism evidence="8 9">
    <name type="scientific">Byssochlamys spectabilis</name>
    <name type="common">Paecilomyces variotii</name>
    <dbReference type="NCBI Taxonomy" id="264951"/>
    <lineage>
        <taxon>Eukaryota</taxon>
        <taxon>Fungi</taxon>
        <taxon>Dikarya</taxon>
        <taxon>Ascomycota</taxon>
        <taxon>Pezizomycotina</taxon>
        <taxon>Eurotiomycetes</taxon>
        <taxon>Eurotiomycetidae</taxon>
        <taxon>Eurotiales</taxon>
        <taxon>Thermoascaceae</taxon>
        <taxon>Paecilomyces</taxon>
    </lineage>
</organism>
<feature type="transmembrane region" description="Helical" evidence="5">
    <location>
        <begin position="296"/>
        <end position="316"/>
    </location>
</feature>
<feature type="domain" description="Anoctamin transmembrane" evidence="6">
    <location>
        <begin position="181"/>
        <end position="652"/>
    </location>
</feature>
<keyword evidence="3 5" id="KW-1133">Transmembrane helix</keyword>
<dbReference type="Pfam" id="PF04547">
    <property type="entry name" value="Anoctamin"/>
    <property type="match status" value="1"/>
</dbReference>
<name>A0A443I736_BYSSP</name>
<dbReference type="GO" id="GO:0005254">
    <property type="term" value="F:chloride channel activity"/>
    <property type="evidence" value="ECO:0007669"/>
    <property type="project" value="TreeGrafter"/>
</dbReference>
<dbReference type="InterPro" id="IPR049456">
    <property type="entry name" value="Anoctamin_N_fung"/>
</dbReference>
<feature type="transmembrane region" description="Helical" evidence="5">
    <location>
        <begin position="379"/>
        <end position="400"/>
    </location>
</feature>
<dbReference type="Proteomes" id="UP000283841">
    <property type="component" value="Unassembled WGS sequence"/>
</dbReference>
<dbReference type="GO" id="GO:0032541">
    <property type="term" value="C:cortical endoplasmic reticulum"/>
    <property type="evidence" value="ECO:0007669"/>
    <property type="project" value="TreeGrafter"/>
</dbReference>
<evidence type="ECO:0000313" key="9">
    <source>
        <dbReference type="Proteomes" id="UP000283841"/>
    </source>
</evidence>
<dbReference type="Pfam" id="PF20877">
    <property type="entry name" value="Anoctamin_N"/>
    <property type="match status" value="1"/>
</dbReference>
<evidence type="ECO:0000256" key="2">
    <source>
        <dbReference type="ARBA" id="ARBA00022692"/>
    </source>
</evidence>
<gene>
    <name evidence="8" type="ORF">C8Q69DRAFT_440979</name>
</gene>
<keyword evidence="4 5" id="KW-0472">Membrane</keyword>
<reference evidence="8 9" key="1">
    <citation type="journal article" date="2018" name="Front. Microbiol.">
        <title>Genomic and genetic insights into a cosmopolitan fungus, Paecilomyces variotii (Eurotiales).</title>
        <authorList>
            <person name="Urquhart A.S."/>
            <person name="Mondo S.J."/>
            <person name="Makela M.R."/>
            <person name="Hane J.K."/>
            <person name="Wiebenga A."/>
            <person name="He G."/>
            <person name="Mihaltcheva S."/>
            <person name="Pangilinan J."/>
            <person name="Lipzen A."/>
            <person name="Barry K."/>
            <person name="de Vries R.P."/>
            <person name="Grigoriev I.V."/>
            <person name="Idnurm A."/>
        </authorList>
    </citation>
    <scope>NUCLEOTIDE SEQUENCE [LARGE SCALE GENOMIC DNA]</scope>
    <source>
        <strain evidence="8 9">CBS 101075</strain>
    </source>
</reference>
<evidence type="ECO:0000313" key="8">
    <source>
        <dbReference type="EMBL" id="RWQ99919.1"/>
    </source>
</evidence>
<sequence length="765" mass="87819">MALFLGQHQAENENFGVDWVIHYEFDGVGMDKKALACQGTQQAIEEFKTLINDLDAVGLQMEVRHGTGASLLVFVKVPRELLGAEMYKSRVKDWLYGISHAFPDDDAHALVEGETEAEELRAIYHLVTWQKEQGGAGIIANLGKWSNVKASFPLHSKSTNDELLRRWSKATILRAEDFDEIRSLFGEKVAYYFAFIQCYSIFLVFPAVSGFICWAFWGPYSITFAALTCLWSLVFVEYWKLKEKDLSIRWGVKGVGALKVNREQYQWDREVLDPVTGEIRREFSTSKQILRQLLQLPFAVLASTVLGVLIVLTFAMEVFLSEVYQGPFKIYLDLLPTVILSLLSPTITNFLTDLGTRLTDYENYRTSDQYERALTQKTFVLNFITSFLPIFLTAFIYVPYGAKIVPYLDVFRVKAARSSFLWGGPVTEQHYPDLHVDPARLQQEIIYLTVTAQVLSFGEEMVIPYIKRLFWRMYREYKNRKLENNARRRPRSQTLDLLLNDMPEESQFLKTVRHQCDAELYDVQEDILEMCLQFGYLVLFGAAWPLVPLGFLINNWIELRGDFLKISLECQRPPPIRADSIGPWLQVLEFLTWLGGLSSAAIVHLYRGDIQTVKLSSLLLTLFVTEQAFLLAKFLVRTILQKIGAETLRREEQYWYSIRKRYLETFSDEAAKLSRARRNSRIPPGSVEGINPAFTGEKPNFVTLEDEFVPKFTRTNSGRLQISEQATRFWSWQKTSQQTIDAGVKLIQMLSVAGQSKNAAAKKSQ</sequence>
<comment type="subcellular location">
    <subcellularLocation>
        <location evidence="1">Membrane</location>
        <topology evidence="1">Multi-pass membrane protein</topology>
    </subcellularLocation>
</comment>
<feature type="transmembrane region" description="Helical" evidence="5">
    <location>
        <begin position="223"/>
        <end position="239"/>
    </location>
</feature>
<keyword evidence="9" id="KW-1185">Reference proteome</keyword>
<evidence type="ECO:0000256" key="5">
    <source>
        <dbReference type="SAM" id="Phobius"/>
    </source>
</evidence>
<feature type="transmembrane region" description="Helical" evidence="5">
    <location>
        <begin position="189"/>
        <end position="217"/>
    </location>
</feature>
<evidence type="ECO:0000256" key="4">
    <source>
        <dbReference type="ARBA" id="ARBA00023136"/>
    </source>
</evidence>
<dbReference type="VEuPathDB" id="FungiDB:C8Q69DRAFT_440979"/>
<dbReference type="GeneID" id="39597985"/>
<keyword evidence="2 5" id="KW-0812">Transmembrane</keyword>
<accession>A0A443I736</accession>
<dbReference type="RefSeq" id="XP_028489564.1">
    <property type="nucleotide sequence ID" value="XM_028628708.1"/>
</dbReference>
<proteinExistence type="predicted"/>
<evidence type="ECO:0000256" key="3">
    <source>
        <dbReference type="ARBA" id="ARBA00022989"/>
    </source>
</evidence>
<dbReference type="PANTHER" id="PTHR12308:SF77">
    <property type="entry name" value="MEMBRANE STRESS RESPONSE PROTEIN (IST2), PUTATIVE (AFU_ORTHOLOGUE AFUA_4G03330)-RELATED"/>
    <property type="match status" value="1"/>
</dbReference>
<dbReference type="EMBL" id="RCNU01000001">
    <property type="protein sequence ID" value="RWQ99919.1"/>
    <property type="molecule type" value="Genomic_DNA"/>
</dbReference>
<dbReference type="InterPro" id="IPR007632">
    <property type="entry name" value="Anoctamin"/>
</dbReference>
<protein>
    <submittedName>
        <fullName evidence="8">Calcium-activated chloride channel-domain-containing protein</fullName>
    </submittedName>
</protein>
<evidence type="ECO:0000256" key="1">
    <source>
        <dbReference type="ARBA" id="ARBA00004141"/>
    </source>
</evidence>
<feature type="transmembrane region" description="Helical" evidence="5">
    <location>
        <begin position="328"/>
        <end position="351"/>
    </location>
</feature>
<evidence type="ECO:0000259" key="7">
    <source>
        <dbReference type="Pfam" id="PF20877"/>
    </source>
</evidence>
<evidence type="ECO:0000259" key="6">
    <source>
        <dbReference type="Pfam" id="PF04547"/>
    </source>
</evidence>